<gene>
    <name evidence="2" type="ORF">PPENT_87.1.T0990060</name>
</gene>
<dbReference type="Proteomes" id="UP000689195">
    <property type="component" value="Unassembled WGS sequence"/>
</dbReference>
<name>A0A8S1WRR5_9CILI</name>
<feature type="compositionally biased region" description="Pro residues" evidence="1">
    <location>
        <begin position="401"/>
        <end position="418"/>
    </location>
</feature>
<evidence type="ECO:0000313" key="3">
    <source>
        <dbReference type="Proteomes" id="UP000689195"/>
    </source>
</evidence>
<feature type="compositionally biased region" description="Pro residues" evidence="1">
    <location>
        <begin position="347"/>
        <end position="361"/>
    </location>
</feature>
<dbReference type="OrthoDB" id="312479at2759"/>
<feature type="region of interest" description="Disordered" evidence="1">
    <location>
        <begin position="317"/>
        <end position="450"/>
    </location>
</feature>
<feature type="compositionally biased region" description="Polar residues" evidence="1">
    <location>
        <begin position="363"/>
        <end position="376"/>
    </location>
</feature>
<comment type="caution">
    <text evidence="2">The sequence shown here is derived from an EMBL/GenBank/DDBJ whole genome shotgun (WGS) entry which is preliminary data.</text>
</comment>
<keyword evidence="3" id="KW-1185">Reference proteome</keyword>
<organism evidence="2 3">
    <name type="scientific">Paramecium pentaurelia</name>
    <dbReference type="NCBI Taxonomy" id="43138"/>
    <lineage>
        <taxon>Eukaryota</taxon>
        <taxon>Sar</taxon>
        <taxon>Alveolata</taxon>
        <taxon>Ciliophora</taxon>
        <taxon>Intramacronucleata</taxon>
        <taxon>Oligohymenophorea</taxon>
        <taxon>Peniculida</taxon>
        <taxon>Parameciidae</taxon>
        <taxon>Paramecium</taxon>
    </lineage>
</organism>
<feature type="compositionally biased region" description="Pro residues" evidence="1">
    <location>
        <begin position="379"/>
        <end position="394"/>
    </location>
</feature>
<proteinExistence type="predicted"/>
<protein>
    <submittedName>
        <fullName evidence="2">Uncharacterized protein</fullName>
    </submittedName>
</protein>
<dbReference type="EMBL" id="CAJJDO010000099">
    <property type="protein sequence ID" value="CAD8191480.1"/>
    <property type="molecule type" value="Genomic_DNA"/>
</dbReference>
<accession>A0A8S1WRR5</accession>
<dbReference type="PANTHER" id="PTHR45725:SF1">
    <property type="entry name" value="DISHEVELLED ASSOCIATED ACTIVATOR OF MORPHOGENESIS, ISOFORM D"/>
    <property type="match status" value="1"/>
</dbReference>
<dbReference type="PANTHER" id="PTHR45725">
    <property type="entry name" value="FORMIN HOMOLOGY 2 FAMILY MEMBER"/>
    <property type="match status" value="1"/>
</dbReference>
<dbReference type="AlphaFoldDB" id="A0A8S1WRR5"/>
<evidence type="ECO:0000256" key="1">
    <source>
        <dbReference type="SAM" id="MobiDB-lite"/>
    </source>
</evidence>
<sequence length="960" mass="112705">MFGKIIQAEIIKTNQKVQFKISQFTNNEEIDQKIIKNFIKEVDIDLVHITNLPILTQLTVEYNRMMGNNQTYSIENVQNWIKSSELIELTYALRWVYEKSSEKEREEIDIYFDTNDEILKKIVLLNICLEQKKEISISNLIELVSDNTEILYGLSLYLQKIIETQQDFQKYVPLLLQMIQQGDKTAINQLIIVELIEKVLTKFSKQKNELFDELIFNDYIIQQLEWQEDYKNYTLKELENPNLSLRKTKQAYQYTKDQYEIIIQKFKSQWEEKLAKIIKSNQSEQGNQITMSMDDMFSSAVLEESQQEKQLSAVLEKSQQEEQISTLRRRKTKVIRPINPESIPNPITNPPPAQSSVPPSPLIQGQSGISPQSKGQSGIPPPPLSGVPPPPPPQSKGQSDVPPPPPSPPPPPPPPQPKPQSGTKPIPPPPQKVQQSSAPKVAQKAPGHPDYIKFNYPIVENDIEGTIWKAQLQNYQVKINEGILKQFEKKQKQQQTEQKKVIQKLIQKEVVEYLDSVFGNQMGIQLKQKILQKIDLDNILEQINQLEFLNQNKDKEMRLNIDHLNEIIEKVTQDNIIKIQDNIIKAKKSSQAYVKKRLEEEDQLQKQEKERLTYLSIEDRVLALFELDSNVNSCQNDLQTTLGEYEVQKILSQLEPELEQYRKTLITTESEEQKNDIMLQFEEALFKKQKLLKSKKLQIQDKFQVPNIDLFLKYLYERNTRKGIQIEAFYKEHLDRKIHIENAVTQYSEVFEELKKDEELILYFQYIKEYGKVFNNIKADQFGFKFENIIAFSYKTQQLEGSQEELIKYIVEHMIKQGIPFTELQNTPFKHLQTLSQEFNGLNEIQNLIKQYKTHQRFLETNLQSLSQDEENTEFIKKAKKYVSEYKDFIYQMETIYQNDQNNYQQIRNFFCDDRPNIESPIFFGNIFQIKSLLRNYYNQIQSEIKKKKLDLARSRRIGV</sequence>
<evidence type="ECO:0000313" key="2">
    <source>
        <dbReference type="EMBL" id="CAD8191480.1"/>
    </source>
</evidence>
<reference evidence="2" key="1">
    <citation type="submission" date="2021-01" db="EMBL/GenBank/DDBJ databases">
        <authorList>
            <consortium name="Genoscope - CEA"/>
            <person name="William W."/>
        </authorList>
    </citation>
    <scope>NUCLEOTIDE SEQUENCE</scope>
</reference>
<dbReference type="InterPro" id="IPR051425">
    <property type="entry name" value="Formin_Homology"/>
</dbReference>